<feature type="region of interest" description="Disordered" evidence="1">
    <location>
        <begin position="317"/>
        <end position="373"/>
    </location>
</feature>
<keyword evidence="2" id="KW-0472">Membrane</keyword>
<dbReference type="STRING" id="1423759.FC92_GL001791"/>
<dbReference type="PANTHER" id="PTHR37804">
    <property type="entry name" value="CDAA REGULATORY PROTEIN CDAR"/>
    <property type="match status" value="1"/>
</dbReference>
<organism evidence="3 4">
    <name type="scientific">Liquorilactobacillus hordei DSM 19519</name>
    <dbReference type="NCBI Taxonomy" id="1423759"/>
    <lineage>
        <taxon>Bacteria</taxon>
        <taxon>Bacillati</taxon>
        <taxon>Bacillota</taxon>
        <taxon>Bacilli</taxon>
        <taxon>Lactobacillales</taxon>
        <taxon>Lactobacillaceae</taxon>
        <taxon>Liquorilactobacillus</taxon>
    </lineage>
</organism>
<feature type="transmembrane region" description="Helical" evidence="2">
    <location>
        <begin position="12"/>
        <end position="28"/>
    </location>
</feature>
<evidence type="ECO:0000256" key="1">
    <source>
        <dbReference type="SAM" id="MobiDB-lite"/>
    </source>
</evidence>
<comment type="caution">
    <text evidence="3">The sequence shown here is derived from an EMBL/GenBank/DDBJ whole genome shotgun (WGS) entry which is preliminary data.</text>
</comment>
<dbReference type="OrthoDB" id="2139417at2"/>
<dbReference type="Pfam" id="PF07949">
    <property type="entry name" value="YbbR"/>
    <property type="match status" value="3"/>
</dbReference>
<dbReference type="AlphaFoldDB" id="A0A0R1M826"/>
<name>A0A0R1M826_9LACO</name>
<keyword evidence="2" id="KW-1133">Transmembrane helix</keyword>
<sequence length="373" mass="39502">MNFNKFIDSPLFYRIIALAFAVLLFAYTNEDNLSSTRNNTDSTMLANASTTMRVALQLEVNSNKYFVTGYPEKVKVKVSGSKAMVTTISNTRNFKIYADLTDLKPGTHEVTLKQSGLSSDLDYTINPAKVKITISNRKTKSFPVQFNYDKQRVGNNYKVGTPTADPDVVSATGASSEISKIAEIVAAVEIPKGTKSTFSRSVLLQALDDKGKILNVVISPQTVDVKIPVYSETTTKKVPVQLVTTGDGDSDKSYTLSSSTETVTLSGTKSDLSGISSYKISVPIDGISSTTTKSVNLASPSNGVTIVQPKSAKVKITVGDSSSSSNESTVSSQSSSSSSSNSGTSSSSAKSSQSESESGSQTSSQSSSSSEDE</sequence>
<dbReference type="InterPro" id="IPR012505">
    <property type="entry name" value="YbbR"/>
</dbReference>
<dbReference type="EMBL" id="AZDX01000057">
    <property type="protein sequence ID" value="KRL04081.1"/>
    <property type="molecule type" value="Genomic_DNA"/>
</dbReference>
<dbReference type="PATRIC" id="fig|1423759.3.peg.1872"/>
<accession>A0A0R1M826</accession>
<dbReference type="Gene3D" id="2.170.120.30">
    <property type="match status" value="1"/>
</dbReference>
<dbReference type="Gene3D" id="2.170.120.40">
    <property type="entry name" value="YbbR-like domain"/>
    <property type="match status" value="2"/>
</dbReference>
<dbReference type="GeneID" id="98311573"/>
<dbReference type="RefSeq" id="WP_057870338.1">
    <property type="nucleotide sequence ID" value="NZ_AZDX01000057.1"/>
</dbReference>
<evidence type="ECO:0000256" key="2">
    <source>
        <dbReference type="SAM" id="Phobius"/>
    </source>
</evidence>
<gene>
    <name evidence="3" type="ORF">FC92_GL001791</name>
</gene>
<keyword evidence="2" id="KW-0812">Transmembrane</keyword>
<dbReference type="Proteomes" id="UP000051448">
    <property type="component" value="Unassembled WGS sequence"/>
</dbReference>
<dbReference type="InterPro" id="IPR053154">
    <property type="entry name" value="c-di-AMP_regulator"/>
</dbReference>
<evidence type="ECO:0000313" key="3">
    <source>
        <dbReference type="EMBL" id="KRL04081.1"/>
    </source>
</evidence>
<protein>
    <submittedName>
        <fullName evidence="3">YbbR family protein</fullName>
    </submittedName>
</protein>
<reference evidence="3 4" key="1">
    <citation type="journal article" date="2015" name="Genome Announc.">
        <title>Expanding the biotechnology potential of lactobacilli through comparative genomics of 213 strains and associated genera.</title>
        <authorList>
            <person name="Sun Z."/>
            <person name="Harris H.M."/>
            <person name="McCann A."/>
            <person name="Guo C."/>
            <person name="Argimon S."/>
            <person name="Zhang W."/>
            <person name="Yang X."/>
            <person name="Jeffery I.B."/>
            <person name="Cooney J.C."/>
            <person name="Kagawa T.F."/>
            <person name="Liu W."/>
            <person name="Song Y."/>
            <person name="Salvetti E."/>
            <person name="Wrobel A."/>
            <person name="Rasinkangas P."/>
            <person name="Parkhill J."/>
            <person name="Rea M.C."/>
            <person name="O'Sullivan O."/>
            <person name="Ritari J."/>
            <person name="Douillard F.P."/>
            <person name="Paul Ross R."/>
            <person name="Yang R."/>
            <person name="Briner A.E."/>
            <person name="Felis G.E."/>
            <person name="de Vos W.M."/>
            <person name="Barrangou R."/>
            <person name="Klaenhammer T.R."/>
            <person name="Caufield P.W."/>
            <person name="Cui Y."/>
            <person name="Zhang H."/>
            <person name="O'Toole P.W."/>
        </authorList>
    </citation>
    <scope>NUCLEOTIDE SEQUENCE [LARGE SCALE GENOMIC DNA]</scope>
    <source>
        <strain evidence="3 4">DSM 19519</strain>
    </source>
</reference>
<proteinExistence type="predicted"/>
<keyword evidence="4" id="KW-1185">Reference proteome</keyword>
<dbReference type="PANTHER" id="PTHR37804:SF1">
    <property type="entry name" value="CDAA REGULATORY PROTEIN CDAR"/>
    <property type="match status" value="1"/>
</dbReference>
<feature type="compositionally biased region" description="Low complexity" evidence="1">
    <location>
        <begin position="321"/>
        <end position="373"/>
    </location>
</feature>
<evidence type="ECO:0000313" key="4">
    <source>
        <dbReference type="Proteomes" id="UP000051448"/>
    </source>
</evidence>